<proteinExistence type="predicted"/>
<feature type="compositionally biased region" description="Low complexity" evidence="1">
    <location>
        <begin position="127"/>
        <end position="136"/>
    </location>
</feature>
<name>A0A915PDY9_9BILA</name>
<evidence type="ECO:0000256" key="1">
    <source>
        <dbReference type="SAM" id="MobiDB-lite"/>
    </source>
</evidence>
<feature type="compositionally biased region" description="Basic and acidic residues" evidence="1">
    <location>
        <begin position="96"/>
        <end position="126"/>
    </location>
</feature>
<feature type="compositionally biased region" description="Low complexity" evidence="1">
    <location>
        <begin position="55"/>
        <end position="69"/>
    </location>
</feature>
<feature type="compositionally biased region" description="Acidic residues" evidence="1">
    <location>
        <begin position="70"/>
        <end position="92"/>
    </location>
</feature>
<organism evidence="2 3">
    <name type="scientific">Setaria digitata</name>
    <dbReference type="NCBI Taxonomy" id="48799"/>
    <lineage>
        <taxon>Eukaryota</taxon>
        <taxon>Metazoa</taxon>
        <taxon>Ecdysozoa</taxon>
        <taxon>Nematoda</taxon>
        <taxon>Chromadorea</taxon>
        <taxon>Rhabditida</taxon>
        <taxon>Spirurina</taxon>
        <taxon>Spiruromorpha</taxon>
        <taxon>Filarioidea</taxon>
        <taxon>Setariidae</taxon>
        <taxon>Setaria</taxon>
    </lineage>
</organism>
<feature type="compositionally biased region" description="Acidic residues" evidence="1">
    <location>
        <begin position="1"/>
        <end position="29"/>
    </location>
</feature>
<accession>A0A915PDY9</accession>
<sequence length="150" mass="16854">MAENDSEEIELSDVDFEDEEEEMECELVSEPEQQSNNKLNDKSPNFLKPPGTGRSIPEAIPDADIAAESGSEETVPDTDFEDEDELEPEEVVYPDKSPKPKHDIQFKEPKGQEAEPTKTSEDKRTVTPETEGSPEPETGRNRMTKNMNLN</sequence>
<dbReference type="Proteomes" id="UP000887581">
    <property type="component" value="Unplaced"/>
</dbReference>
<keyword evidence="2" id="KW-1185">Reference proteome</keyword>
<dbReference type="WBParaSite" id="sdigi.contig121.g4768.t1">
    <property type="protein sequence ID" value="sdigi.contig121.g4768.t1"/>
    <property type="gene ID" value="sdigi.contig121.g4768"/>
</dbReference>
<dbReference type="AlphaFoldDB" id="A0A915PDY9"/>
<evidence type="ECO:0000313" key="3">
    <source>
        <dbReference type="WBParaSite" id="sdigi.contig121.g4768.t1"/>
    </source>
</evidence>
<protein>
    <submittedName>
        <fullName evidence="3">Uncharacterized protein</fullName>
    </submittedName>
</protein>
<evidence type="ECO:0000313" key="2">
    <source>
        <dbReference type="Proteomes" id="UP000887581"/>
    </source>
</evidence>
<feature type="region of interest" description="Disordered" evidence="1">
    <location>
        <begin position="1"/>
        <end position="150"/>
    </location>
</feature>
<reference evidence="3" key="1">
    <citation type="submission" date="2022-11" db="UniProtKB">
        <authorList>
            <consortium name="WormBaseParasite"/>
        </authorList>
    </citation>
    <scope>IDENTIFICATION</scope>
</reference>